<dbReference type="Gene3D" id="1.20.140.70">
    <property type="entry name" value="Oligopeptidase f, N-terminal domain"/>
    <property type="match status" value="1"/>
</dbReference>
<evidence type="ECO:0000256" key="3">
    <source>
        <dbReference type="ARBA" id="ARBA00022801"/>
    </source>
</evidence>
<evidence type="ECO:0000256" key="6">
    <source>
        <dbReference type="RuleBase" id="RU003435"/>
    </source>
</evidence>
<comment type="caution">
    <text evidence="8">The sequence shown here is derived from an EMBL/GenBank/DDBJ whole genome shotgun (WGS) entry which is preliminary data.</text>
</comment>
<feature type="domain" description="Peptidase M3A/M3B catalytic" evidence="7">
    <location>
        <begin position="337"/>
        <end position="574"/>
    </location>
</feature>
<keyword evidence="3 6" id="KW-0378">Hydrolase</keyword>
<dbReference type="InterPro" id="IPR001567">
    <property type="entry name" value="Pept_M3A_M3B_dom"/>
</dbReference>
<keyword evidence="5 6" id="KW-0482">Metalloprotease</keyword>
<dbReference type="SUPFAM" id="SSF55486">
    <property type="entry name" value="Metalloproteases ('zincins'), catalytic domain"/>
    <property type="match status" value="1"/>
</dbReference>
<proteinExistence type="inferred from homology"/>
<evidence type="ECO:0000256" key="4">
    <source>
        <dbReference type="ARBA" id="ARBA00022833"/>
    </source>
</evidence>
<dbReference type="Proteomes" id="UP001518872">
    <property type="component" value="Unassembled WGS sequence"/>
</dbReference>
<accession>A0ABS2ISD8</accession>
<dbReference type="Gene3D" id="1.10.1370.20">
    <property type="entry name" value="Oligoendopeptidase f, C-terminal domain"/>
    <property type="match status" value="1"/>
</dbReference>
<keyword evidence="9" id="KW-1185">Reference proteome</keyword>
<evidence type="ECO:0000256" key="1">
    <source>
        <dbReference type="ARBA" id="ARBA00022670"/>
    </source>
</evidence>
<sequence>MDLIPDRWRANRLGVQEDLPRWNPKHIFAAPDSPNVEHALTEVKNRSRRLSRDYRDQISILDLDHLVLGIREYESCVSLLQRVSSYAELCYGLHDQQAETLALLTRCDEAWAELATELSFFEQEIAALDKPDNAAFREYEHFVRKVRATSLQQPSGPAGEVLTRLAPTGIDGWQRLAQQLLGRLRVEIDGATQGIGALLPTLYDPDRSVRASIHAAITQALQGELDLRATALSMIAADGEARANLGAPDWLTSRYALDQVDATEVDTLLAVADECLPVMHDYYALKRDVLGQGELTDYDRYAPLFPNVDPGPISWSEATTLVIDSFASIDAIFGAAARSVLAGNCIDAEPRPNKQRKASTRAIPGSPACISLNYTGRLRDVFTLAHEMGHALHLRFAAEQPFFAATPPPVTGETVALFCEAVVAHELMSRNDRVELQAIYLARWLEDQLVAIGRHSALHAFEVGIRSSVRDCGFLTPDHINQVWLDTQRQVYGPAVTFTAGYAIWWSYLSELFIQPGSNYSYIYGQLSALTLLEGFKRDPESFGPRFLDLLRAGDSKPPADLLAATGVRTRHPSCLRQSVEALRTRLTQLHTLVAEAATIPPPPAL</sequence>
<evidence type="ECO:0000256" key="5">
    <source>
        <dbReference type="ARBA" id="ARBA00023049"/>
    </source>
</evidence>
<dbReference type="InterPro" id="IPR042088">
    <property type="entry name" value="OligoPept_F_C"/>
</dbReference>
<evidence type="ECO:0000313" key="9">
    <source>
        <dbReference type="Proteomes" id="UP001518872"/>
    </source>
</evidence>
<keyword evidence="4 6" id="KW-0862">Zinc</keyword>
<evidence type="ECO:0000259" key="7">
    <source>
        <dbReference type="Pfam" id="PF01432"/>
    </source>
</evidence>
<dbReference type="Pfam" id="PF01432">
    <property type="entry name" value="Peptidase_M3"/>
    <property type="match status" value="1"/>
</dbReference>
<protein>
    <recommendedName>
        <fullName evidence="7">Peptidase M3A/M3B catalytic domain-containing protein</fullName>
    </recommendedName>
</protein>
<organism evidence="8 9">
    <name type="scientific">Micromonospora humida</name>
    <dbReference type="NCBI Taxonomy" id="2809018"/>
    <lineage>
        <taxon>Bacteria</taxon>
        <taxon>Bacillati</taxon>
        <taxon>Actinomycetota</taxon>
        <taxon>Actinomycetes</taxon>
        <taxon>Micromonosporales</taxon>
        <taxon>Micromonosporaceae</taxon>
        <taxon>Micromonospora</taxon>
    </lineage>
</organism>
<evidence type="ECO:0000313" key="8">
    <source>
        <dbReference type="EMBL" id="MBM7077250.1"/>
    </source>
</evidence>
<gene>
    <name evidence="8" type="ORF">JQX11_12950</name>
</gene>
<comment type="cofactor">
    <cofactor evidence="6">
        <name>Zn(2+)</name>
        <dbReference type="ChEBI" id="CHEBI:29105"/>
    </cofactor>
    <text evidence="6">Binds 1 zinc ion.</text>
</comment>
<keyword evidence="2 6" id="KW-0479">Metal-binding</keyword>
<reference evidence="8 9" key="1">
    <citation type="submission" date="2021-02" db="EMBL/GenBank/DDBJ databases">
        <authorList>
            <person name="Ra J.-S."/>
        </authorList>
    </citation>
    <scope>NUCLEOTIDE SEQUENCE [LARGE SCALE GENOMIC DNA]</scope>
    <source>
        <strain evidence="8 9">MMS20-R1-14</strain>
    </source>
</reference>
<name>A0ABS2ISD8_9ACTN</name>
<keyword evidence="1 6" id="KW-0645">Protease</keyword>
<dbReference type="EMBL" id="JAFEUC010000005">
    <property type="protein sequence ID" value="MBM7077250.1"/>
    <property type="molecule type" value="Genomic_DNA"/>
</dbReference>
<dbReference type="RefSeq" id="WP_204925224.1">
    <property type="nucleotide sequence ID" value="NZ_JAFEUC010000005.1"/>
</dbReference>
<comment type="similarity">
    <text evidence="6">Belongs to the peptidase M3 family.</text>
</comment>
<evidence type="ECO:0000256" key="2">
    <source>
        <dbReference type="ARBA" id="ARBA00022723"/>
    </source>
</evidence>